<dbReference type="AlphaFoldDB" id="A0A0V0SNI2"/>
<name>A0A0V0SNI2_9BILA</name>
<dbReference type="EMBL" id="JYDL01000001">
    <property type="protein sequence ID" value="KRX28037.1"/>
    <property type="molecule type" value="Genomic_DNA"/>
</dbReference>
<gene>
    <name evidence="1" type="ORF">T07_7787</name>
</gene>
<proteinExistence type="predicted"/>
<organism evidence="1 2">
    <name type="scientific">Trichinella nelsoni</name>
    <dbReference type="NCBI Taxonomy" id="6336"/>
    <lineage>
        <taxon>Eukaryota</taxon>
        <taxon>Metazoa</taxon>
        <taxon>Ecdysozoa</taxon>
        <taxon>Nematoda</taxon>
        <taxon>Enoplea</taxon>
        <taxon>Dorylaimia</taxon>
        <taxon>Trichinellida</taxon>
        <taxon>Trichinellidae</taxon>
        <taxon>Trichinella</taxon>
    </lineage>
</organism>
<keyword evidence="2" id="KW-1185">Reference proteome</keyword>
<accession>A0A0V0SNI2</accession>
<sequence>MYQTIIGIIKTLENFNEQPATISNVLQLHTEKRIRNVGLILLKEQRERINSNSRNFTPYQMETCLNPLVEHPIIA</sequence>
<reference evidence="1 2" key="1">
    <citation type="submission" date="2015-01" db="EMBL/GenBank/DDBJ databases">
        <title>Evolution of Trichinella species and genotypes.</title>
        <authorList>
            <person name="Korhonen P.K."/>
            <person name="Edoardo P."/>
            <person name="Giuseppe L.R."/>
            <person name="Gasser R.B."/>
        </authorList>
    </citation>
    <scope>NUCLEOTIDE SEQUENCE [LARGE SCALE GENOMIC DNA]</scope>
    <source>
        <strain evidence="1">ISS37</strain>
    </source>
</reference>
<evidence type="ECO:0000313" key="1">
    <source>
        <dbReference type="EMBL" id="KRX28037.1"/>
    </source>
</evidence>
<evidence type="ECO:0000313" key="2">
    <source>
        <dbReference type="Proteomes" id="UP000054630"/>
    </source>
</evidence>
<comment type="caution">
    <text evidence="1">The sequence shown here is derived from an EMBL/GenBank/DDBJ whole genome shotgun (WGS) entry which is preliminary data.</text>
</comment>
<dbReference type="OrthoDB" id="5937174at2759"/>
<dbReference type="Proteomes" id="UP000054630">
    <property type="component" value="Unassembled WGS sequence"/>
</dbReference>
<protein>
    <submittedName>
        <fullName evidence="1">Uncharacterized protein</fullName>
    </submittedName>
</protein>